<feature type="compositionally biased region" description="Polar residues" evidence="1">
    <location>
        <begin position="248"/>
        <end position="260"/>
    </location>
</feature>
<dbReference type="Proteomes" id="UP000674318">
    <property type="component" value="Chromosome 32"/>
</dbReference>
<dbReference type="KEGG" id="phet:94288576"/>
<sequence length="1632" mass="173767">MSEEKRPRFLQQTRSQLLHQQEALRKRREMLERESTKPPAMRFGTSTPPRSLGRRVRSPVPLSSASDRHAPCPAVGPGSSVHRELKWSRCEEEKTAERAPMRFSMAFRPSPTPAVLASTRSAIVLHASSPPSPREVNTSHHLDSIMVKLQRETSTPRTVSSQSPVSQRSRVERDRTPNNHNTRGAPGTPHVLTPNPWSLAQLTANEVGEVEPSVASTGSPTPARAAVVLRPTPPKCESREAVMEEQAPTVSGNAGRSNTFAVPRFTPISPVVPSAMKRPHQPSEEKQGTPEHRSAGEFRTPLPLARISSAVTPSIHCSASPQGESAHRHGRSVMATEGGETGSRASPTPTVVPLGPLLTSIADDLQGCPHYSGSPADEEQSAIVHDTVSTKARASQATVEKAASLQNPSFTTTTGSASPRPGTPPLTPRHNASPVPTTHDLIHSVQVSAEKRPCGGERSTLSSKNSVRRGTTATPSRTGSPPPTPVPPSDIPMTDFGALTHKCCDRPTPVSISSLPAGGEVRGTTPGTPSASPWPTTENIISSIIAGAKEEQRRGRGDFATGTTGEDERETLERFSNEEVNVSHTNSPNVSALETLAMKNDNEEGDQAGSVSGEPFHAKWNDHVAAHTPSPVPSHRQYGQSFLASTEKRRCGRPTPSVRHVSLAADEEHSGGAAQPISVSPQPSPRHLFHSLDVSIESGAQQRKPTEGAMEAEKSGTGGETTGEIATHQAALRTPSPTPTPENVISSLQASAEKRRRSGAVDANSGSKGLSAAAATRSSGSSHQSPTLTPQNVKESVQHLIRDRQQGFRSDAPAPIRPWTEPTRVTVESPTYGTTWNSPTSPAVTAEDVDKTLETLERDERCQSRSSHAPRVSDVSPEQPNVTVPRDSGESFVNVEERATVGDISAVPASSFELNGLPSVVSPALSDLAAASAMFFDCASAPPTPALQKIETATKTLDSSVCVLEGRDCGHIPPQFFDLQREIVAISEGRGRSRTPPPLFLRGNEPQSPLSSVVGMLLAEEDTPRAEASMEKADPTESIPPRGLHTVMSTCGSAAENNEDAQVGARRSSLILVHPTTASRALLQHPHEAPPDPPVPSMSEVQVPRTPTPPPQYAVEQAFVASSEGHPVGRTRSAHLESPLPRPVSLRSQVSLGKPLQVSRSHPSSGSPAPAWRTQASLTLKRGGISTPSPRTGLPPPERTTASVQHDEERNQQADVFGPQNDWMDLVESLRPQTITVSPQAGTVMYTAHHSTDRFRDPENLADCASPSLCRKRSRSGQTPTAPSRQMAAATPASIALTMDEGGSSDNQSVRGAATPNSHVSQTPRSSTRGRKSQAEELLDMLPAEVVAEVARMQEADELAGAPTAPSALSAEMNDARPSSGSLDGRFSGVSEGDSIVGQLSTISQRVSQRPRRVYHNYDYYIQYLEGIATSSAKKARKAAARRVHRTVTVDVAKGKTKPAKQHSSGHESPLLANGTPAESPAVCGSRSQSTSSSREGGTASRVRASAMDLSEDVVSPPTPSPMRGGEGRELKVSTRLSAELEKALFEQPSHAKRERQGDSQKSPPGAPAKFTKAAKKSPTPSLKSGGSATPARKPKTPRASLSSTCAKKTVKKFLTAKSMRVQRRSAKHRKA</sequence>
<dbReference type="RefSeq" id="XP_067754656.1">
    <property type="nucleotide sequence ID" value="XM_067898499.1"/>
</dbReference>
<feature type="compositionally biased region" description="Polar residues" evidence="1">
    <location>
        <begin position="525"/>
        <end position="542"/>
    </location>
</feature>
<feature type="region of interest" description="Disordered" evidence="1">
    <location>
        <begin position="1265"/>
        <end position="1334"/>
    </location>
</feature>
<feature type="region of interest" description="Disordered" evidence="1">
    <location>
        <begin position="24"/>
        <end position="86"/>
    </location>
</feature>
<gene>
    <name evidence="2" type="ORF">JKF63_02474</name>
</gene>
<feature type="compositionally biased region" description="Low complexity" evidence="1">
    <location>
        <begin position="771"/>
        <end position="782"/>
    </location>
</feature>
<feature type="compositionally biased region" description="Polar residues" evidence="1">
    <location>
        <begin position="578"/>
        <end position="592"/>
    </location>
</feature>
<feature type="region of interest" description="Disordered" evidence="1">
    <location>
        <begin position="312"/>
        <end position="355"/>
    </location>
</feature>
<reference evidence="2 3" key="1">
    <citation type="submission" date="2021-02" db="EMBL/GenBank/DDBJ databases">
        <title>Porcisia hertigi Genome sequencing and assembly.</title>
        <authorList>
            <person name="Almutairi H."/>
            <person name="Gatherer D."/>
        </authorList>
    </citation>
    <scope>NUCLEOTIDE SEQUENCE [LARGE SCALE GENOMIC DNA]</scope>
    <source>
        <strain evidence="2 3">C119</strain>
    </source>
</reference>
<dbReference type="OrthoDB" id="273683at2759"/>
<feature type="region of interest" description="Disordered" evidence="1">
    <location>
        <begin position="151"/>
        <end position="195"/>
    </location>
</feature>
<feature type="compositionally biased region" description="Polar residues" evidence="1">
    <location>
        <begin position="1304"/>
        <end position="1327"/>
    </location>
</feature>
<keyword evidence="3" id="KW-1185">Reference proteome</keyword>
<feature type="region of interest" description="Disordered" evidence="1">
    <location>
        <begin position="1084"/>
        <end position="1112"/>
    </location>
</feature>
<feature type="compositionally biased region" description="Polar residues" evidence="1">
    <location>
        <begin position="394"/>
        <end position="417"/>
    </location>
</feature>
<feature type="compositionally biased region" description="Polar residues" evidence="1">
    <location>
        <begin position="828"/>
        <end position="843"/>
    </location>
</feature>
<comment type="caution">
    <text evidence="2">The sequence shown here is derived from an EMBL/GenBank/DDBJ whole genome shotgun (WGS) entry which is preliminary data.</text>
</comment>
<feature type="region of interest" description="Disordered" evidence="1">
    <location>
        <begin position="828"/>
        <end position="887"/>
    </location>
</feature>
<feature type="compositionally biased region" description="Basic and acidic residues" evidence="1">
    <location>
        <begin position="616"/>
        <end position="625"/>
    </location>
</feature>
<evidence type="ECO:0000256" key="1">
    <source>
        <dbReference type="SAM" id="MobiDB-lite"/>
    </source>
</evidence>
<feature type="compositionally biased region" description="Basic residues" evidence="1">
    <location>
        <begin position="1621"/>
        <end position="1632"/>
    </location>
</feature>
<dbReference type="EMBL" id="JAFJZO010000032">
    <property type="protein sequence ID" value="KAG5496173.1"/>
    <property type="molecule type" value="Genomic_DNA"/>
</dbReference>
<feature type="compositionally biased region" description="Polar residues" evidence="1">
    <location>
        <begin position="312"/>
        <end position="323"/>
    </location>
</feature>
<feature type="compositionally biased region" description="Polar residues" evidence="1">
    <location>
        <begin position="1158"/>
        <end position="1167"/>
    </location>
</feature>
<feature type="compositionally biased region" description="Polar residues" evidence="1">
    <location>
        <begin position="741"/>
        <end position="750"/>
    </location>
</feature>
<feature type="region of interest" description="Disordered" evidence="1">
    <location>
        <begin position="1546"/>
        <end position="1632"/>
    </location>
</feature>
<feature type="compositionally biased region" description="Polar residues" evidence="1">
    <location>
        <begin position="459"/>
        <end position="469"/>
    </location>
</feature>
<feature type="compositionally biased region" description="Basic and acidic residues" evidence="1">
    <location>
        <begin position="1546"/>
        <end position="1559"/>
    </location>
</feature>
<feature type="region of interest" description="Disordered" evidence="1">
    <location>
        <begin position="1360"/>
        <end position="1390"/>
    </location>
</feature>
<feature type="region of interest" description="Disordered" evidence="1">
    <location>
        <begin position="1125"/>
        <end position="1220"/>
    </location>
</feature>
<feature type="compositionally biased region" description="Polar residues" evidence="1">
    <location>
        <begin position="783"/>
        <end position="795"/>
    </location>
</feature>
<feature type="compositionally biased region" description="Basic and acidic residues" evidence="1">
    <location>
        <begin position="848"/>
        <end position="863"/>
    </location>
</feature>
<name>A0A836I9K5_9TRYP</name>
<feature type="region of interest" description="Disordered" evidence="1">
    <location>
        <begin position="208"/>
        <end position="296"/>
    </location>
</feature>
<feature type="compositionally biased region" description="Low complexity" evidence="1">
    <location>
        <begin position="1486"/>
        <end position="1495"/>
    </location>
</feature>
<evidence type="ECO:0000313" key="2">
    <source>
        <dbReference type="EMBL" id="KAG5496173.1"/>
    </source>
</evidence>
<feature type="region of interest" description="Disordered" evidence="1">
    <location>
        <begin position="394"/>
        <end position="797"/>
    </location>
</feature>
<evidence type="ECO:0000313" key="3">
    <source>
        <dbReference type="Proteomes" id="UP000674318"/>
    </source>
</evidence>
<dbReference type="GeneID" id="94288576"/>
<feature type="compositionally biased region" description="Low complexity" evidence="1">
    <location>
        <begin position="153"/>
        <end position="168"/>
    </location>
</feature>
<feature type="region of interest" description="Disordered" evidence="1">
    <location>
        <begin position="1439"/>
        <end position="1532"/>
    </location>
</feature>
<feature type="compositionally biased region" description="Basic and acidic residues" evidence="1">
    <location>
        <begin position="1023"/>
        <end position="1035"/>
    </location>
</feature>
<protein>
    <submittedName>
        <fullName evidence="2">Uncharacterized protein</fullName>
    </submittedName>
</protein>
<feature type="compositionally biased region" description="Basic and acidic residues" evidence="1">
    <location>
        <begin position="548"/>
        <end position="557"/>
    </location>
</feature>
<feature type="compositionally biased region" description="Pro residues" evidence="1">
    <location>
        <begin position="480"/>
        <end position="490"/>
    </location>
</feature>
<feature type="compositionally biased region" description="Basic and acidic residues" evidence="1">
    <location>
        <begin position="281"/>
        <end position="296"/>
    </location>
</feature>
<proteinExistence type="predicted"/>
<feature type="compositionally biased region" description="Polar residues" evidence="1">
    <location>
        <begin position="1579"/>
        <end position="1588"/>
    </location>
</feature>
<feature type="region of interest" description="Disordered" evidence="1">
    <location>
        <begin position="1023"/>
        <end position="1042"/>
    </location>
</feature>
<organism evidence="2 3">
    <name type="scientific">Porcisia hertigi</name>
    <dbReference type="NCBI Taxonomy" id="2761500"/>
    <lineage>
        <taxon>Eukaryota</taxon>
        <taxon>Discoba</taxon>
        <taxon>Euglenozoa</taxon>
        <taxon>Kinetoplastea</taxon>
        <taxon>Metakinetoplastina</taxon>
        <taxon>Trypanosomatida</taxon>
        <taxon>Trypanosomatidae</taxon>
        <taxon>Leishmaniinae</taxon>
        <taxon>Porcisia</taxon>
    </lineage>
</organism>
<accession>A0A836I9K5</accession>